<protein>
    <submittedName>
        <fullName evidence="2">Uncharacterized protein</fullName>
    </submittedName>
</protein>
<dbReference type="PANTHER" id="PTHR36300">
    <property type="entry name" value="RAW, ISOFORM A"/>
    <property type="match status" value="1"/>
</dbReference>
<dbReference type="PANTHER" id="PTHR36300:SF1">
    <property type="entry name" value="RAW, ISOFORM A"/>
    <property type="match status" value="1"/>
</dbReference>
<feature type="compositionally biased region" description="Low complexity" evidence="1">
    <location>
        <begin position="1"/>
        <end position="13"/>
    </location>
</feature>
<dbReference type="InterPro" id="IPR039470">
    <property type="entry name" value="Nuc_deoxyri_tr2"/>
</dbReference>
<evidence type="ECO:0000256" key="1">
    <source>
        <dbReference type="SAM" id="MobiDB-lite"/>
    </source>
</evidence>
<accession>A0A8K1CLA8</accession>
<evidence type="ECO:0000313" key="3">
    <source>
        <dbReference type="Proteomes" id="UP000794436"/>
    </source>
</evidence>
<dbReference type="EMBL" id="SPLM01000038">
    <property type="protein sequence ID" value="TMW64796.1"/>
    <property type="molecule type" value="Genomic_DNA"/>
</dbReference>
<dbReference type="AlphaFoldDB" id="A0A8K1CLA8"/>
<dbReference type="Pfam" id="PF15891">
    <property type="entry name" value="Nuc_deoxyri_tr2"/>
    <property type="match status" value="2"/>
</dbReference>
<keyword evidence="3" id="KW-1185">Reference proteome</keyword>
<dbReference type="GO" id="GO:0005886">
    <property type="term" value="C:plasma membrane"/>
    <property type="evidence" value="ECO:0007669"/>
    <property type="project" value="TreeGrafter"/>
</dbReference>
<evidence type="ECO:0000313" key="2">
    <source>
        <dbReference type="EMBL" id="TMW64796.1"/>
    </source>
</evidence>
<sequence>MLSAPTSPTMTTPSPKPLPAPTRAVSLDSANIDAVEKHPTPPPPASSPLTKQMLARSKMRAYTSPHLTRGRHTIQEEPEDRGYKWQRAPAIRGIVPIDLSGSQVDVFLGGSCNPTTWRRDVAVPLLKAANIHYFNPQVDEWYHELIAEETRAKEAARIVLMVIDDATRSLVCINEAIEYITRGRRTVLVVQNVKRGAHVDGVTLAETELADLNGARECLRQLAIRHGLRVYEDVPTAIQDVITCLVEENPRVFVPEEPRLRKLSSIIFSKWAGQIKPRGEALRSCSSSSLLSVVSGDDSDEQDSDTGSPDRSVVKHTRSGPSHGRGGLVYLGGNLEGTTWRETVAIPLLQHAGVPFYIPHQDYLSCELQRMSSKPVGVDRLREVEKAREEADLVLFVIPDKSRSIAAMTEAVELICTNHAVLLVLEPLGEGCVLGDGCTLTGREYKDLTRARAYLRETAERHCIEIFDTVQQAVGSLIERLQ</sequence>
<dbReference type="OrthoDB" id="6493944at2759"/>
<gene>
    <name evidence="2" type="ORF">Poli38472_008963</name>
</gene>
<name>A0A8K1CLA8_PYTOL</name>
<reference evidence="2" key="1">
    <citation type="submission" date="2019-03" db="EMBL/GenBank/DDBJ databases">
        <title>Long read genome sequence of the mycoparasitic Pythium oligandrum ATCC 38472 isolated from sugarbeet rhizosphere.</title>
        <authorList>
            <person name="Gaulin E."/>
        </authorList>
    </citation>
    <scope>NUCLEOTIDE SEQUENCE</scope>
    <source>
        <strain evidence="2">ATCC 38472_TT</strain>
    </source>
</reference>
<proteinExistence type="predicted"/>
<organism evidence="2 3">
    <name type="scientific">Pythium oligandrum</name>
    <name type="common">Mycoparasitic fungus</name>
    <dbReference type="NCBI Taxonomy" id="41045"/>
    <lineage>
        <taxon>Eukaryota</taxon>
        <taxon>Sar</taxon>
        <taxon>Stramenopiles</taxon>
        <taxon>Oomycota</taxon>
        <taxon>Peronosporomycetes</taxon>
        <taxon>Pythiales</taxon>
        <taxon>Pythiaceae</taxon>
        <taxon>Pythium</taxon>
    </lineage>
</organism>
<dbReference type="Gene3D" id="3.40.50.450">
    <property type="match status" value="2"/>
</dbReference>
<feature type="region of interest" description="Disordered" evidence="1">
    <location>
        <begin position="1"/>
        <end position="51"/>
    </location>
</feature>
<dbReference type="Proteomes" id="UP000794436">
    <property type="component" value="Unassembled WGS sequence"/>
</dbReference>
<comment type="caution">
    <text evidence="2">The sequence shown here is derived from an EMBL/GenBank/DDBJ whole genome shotgun (WGS) entry which is preliminary data.</text>
</comment>
<feature type="region of interest" description="Disordered" evidence="1">
    <location>
        <begin position="293"/>
        <end position="321"/>
    </location>
</feature>